<dbReference type="AlphaFoldDB" id="A0A517P0K9"/>
<sequence length="66" mass="7367">MKVVISGLNENGTCSWCEKQSKETVIATMEGGLFRESELCWKCCQQACKNQWKQKAQTATAKAPPE</sequence>
<organism evidence="1 2">
    <name type="scientific">Stieleria marina</name>
    <dbReference type="NCBI Taxonomy" id="1930275"/>
    <lineage>
        <taxon>Bacteria</taxon>
        <taxon>Pseudomonadati</taxon>
        <taxon>Planctomycetota</taxon>
        <taxon>Planctomycetia</taxon>
        <taxon>Pirellulales</taxon>
        <taxon>Pirellulaceae</taxon>
        <taxon>Stieleria</taxon>
    </lineage>
</organism>
<name>A0A517P0K9_9BACT</name>
<keyword evidence="2" id="KW-1185">Reference proteome</keyword>
<evidence type="ECO:0000313" key="2">
    <source>
        <dbReference type="Proteomes" id="UP000319817"/>
    </source>
</evidence>
<evidence type="ECO:0000313" key="1">
    <source>
        <dbReference type="EMBL" id="QDT12912.1"/>
    </source>
</evidence>
<reference evidence="1 2" key="1">
    <citation type="submission" date="2019-02" db="EMBL/GenBank/DDBJ databases">
        <title>Deep-cultivation of Planctomycetes and their phenomic and genomic characterization uncovers novel biology.</title>
        <authorList>
            <person name="Wiegand S."/>
            <person name="Jogler M."/>
            <person name="Boedeker C."/>
            <person name="Pinto D."/>
            <person name="Vollmers J."/>
            <person name="Rivas-Marin E."/>
            <person name="Kohn T."/>
            <person name="Peeters S.H."/>
            <person name="Heuer A."/>
            <person name="Rast P."/>
            <person name="Oberbeckmann S."/>
            <person name="Bunk B."/>
            <person name="Jeske O."/>
            <person name="Meyerdierks A."/>
            <person name="Storesund J.E."/>
            <person name="Kallscheuer N."/>
            <person name="Luecker S."/>
            <person name="Lage O.M."/>
            <person name="Pohl T."/>
            <person name="Merkel B.J."/>
            <person name="Hornburger P."/>
            <person name="Mueller R.-W."/>
            <person name="Bruemmer F."/>
            <person name="Labrenz M."/>
            <person name="Spormann A.M."/>
            <person name="Op den Camp H."/>
            <person name="Overmann J."/>
            <person name="Amann R."/>
            <person name="Jetten M.S.M."/>
            <person name="Mascher T."/>
            <person name="Medema M.H."/>
            <person name="Devos D.P."/>
            <person name="Kaster A.-K."/>
            <person name="Ovreas L."/>
            <person name="Rohde M."/>
            <person name="Galperin M.Y."/>
            <person name="Jogler C."/>
        </authorList>
    </citation>
    <scope>NUCLEOTIDE SEQUENCE [LARGE SCALE GENOMIC DNA]</scope>
    <source>
        <strain evidence="1 2">K23_9</strain>
    </source>
</reference>
<dbReference type="RefSeq" id="WP_145420732.1">
    <property type="nucleotide sequence ID" value="NZ_CP036526.1"/>
</dbReference>
<accession>A0A517P0K9</accession>
<dbReference type="EMBL" id="CP036526">
    <property type="protein sequence ID" value="QDT12912.1"/>
    <property type="molecule type" value="Genomic_DNA"/>
</dbReference>
<dbReference type="Proteomes" id="UP000319817">
    <property type="component" value="Chromosome"/>
</dbReference>
<protein>
    <submittedName>
        <fullName evidence="1">Uncharacterized protein</fullName>
    </submittedName>
</protein>
<gene>
    <name evidence="1" type="ORF">K239x_49250</name>
</gene>
<proteinExistence type="predicted"/>